<dbReference type="InterPro" id="IPR006876">
    <property type="entry name" value="LMBR1-like_membr_prot"/>
</dbReference>
<evidence type="ECO:0000256" key="6">
    <source>
        <dbReference type="SAM" id="Phobius"/>
    </source>
</evidence>
<dbReference type="PANTHER" id="PTHR21355:SF0">
    <property type="entry name" value="G-PROTEIN COUPLED RECEPTOR-ASSOCIATED PROTEIN LMBRD2"/>
    <property type="match status" value="1"/>
</dbReference>
<comment type="subcellular location">
    <subcellularLocation>
        <location evidence="1">Membrane</location>
        <topology evidence="1">Multi-pass membrane protein</topology>
    </subcellularLocation>
</comment>
<feature type="transmembrane region" description="Helical" evidence="6">
    <location>
        <begin position="111"/>
        <end position="132"/>
    </location>
</feature>
<comment type="similarity">
    <text evidence="2">Belongs to the LIMR family.</text>
</comment>
<reference evidence="7" key="1">
    <citation type="submission" date="2022-04" db="EMBL/GenBank/DDBJ databases">
        <title>Carnegiea gigantea Genome sequencing and assembly v2.</title>
        <authorList>
            <person name="Copetti D."/>
            <person name="Sanderson M.J."/>
            <person name="Burquez A."/>
            <person name="Wojciechowski M.F."/>
        </authorList>
    </citation>
    <scope>NUCLEOTIDE SEQUENCE</scope>
    <source>
        <strain evidence="7">SGP5-SGP5p</strain>
        <tissue evidence="7">Aerial part</tissue>
    </source>
</reference>
<evidence type="ECO:0000313" key="7">
    <source>
        <dbReference type="EMBL" id="KAJ8451846.1"/>
    </source>
</evidence>
<keyword evidence="4 6" id="KW-1133">Transmembrane helix</keyword>
<dbReference type="AlphaFoldDB" id="A0A9Q1QSC8"/>
<evidence type="ECO:0000313" key="8">
    <source>
        <dbReference type="Proteomes" id="UP001153076"/>
    </source>
</evidence>
<evidence type="ECO:0000256" key="2">
    <source>
        <dbReference type="ARBA" id="ARBA00010487"/>
    </source>
</evidence>
<keyword evidence="8" id="KW-1185">Reference proteome</keyword>
<comment type="caution">
    <text evidence="7">The sequence shown here is derived from an EMBL/GenBank/DDBJ whole genome shotgun (WGS) entry which is preliminary data.</text>
</comment>
<feature type="transmembrane region" description="Helical" evidence="6">
    <location>
        <begin position="36"/>
        <end position="52"/>
    </location>
</feature>
<organism evidence="7 8">
    <name type="scientific">Carnegiea gigantea</name>
    <dbReference type="NCBI Taxonomy" id="171969"/>
    <lineage>
        <taxon>Eukaryota</taxon>
        <taxon>Viridiplantae</taxon>
        <taxon>Streptophyta</taxon>
        <taxon>Embryophyta</taxon>
        <taxon>Tracheophyta</taxon>
        <taxon>Spermatophyta</taxon>
        <taxon>Magnoliopsida</taxon>
        <taxon>eudicotyledons</taxon>
        <taxon>Gunneridae</taxon>
        <taxon>Pentapetalae</taxon>
        <taxon>Caryophyllales</taxon>
        <taxon>Cactineae</taxon>
        <taxon>Cactaceae</taxon>
        <taxon>Cactoideae</taxon>
        <taxon>Echinocereeae</taxon>
        <taxon>Carnegiea</taxon>
    </lineage>
</organism>
<keyword evidence="5 6" id="KW-0472">Membrane</keyword>
<gene>
    <name evidence="7" type="ORF">Cgig2_007329</name>
</gene>
<dbReference type="InterPro" id="IPR051584">
    <property type="entry name" value="GPCR-associated_LMBR1"/>
</dbReference>
<sequence length="331" mass="37198">MLDNSESPELGDFFLLELVIWEHISVNLSSVMTDEIALYLWIMAVVPLLQGYEDAGDFTVTERVKTSVHRNLVFYLIAGTIGLIGLALPVTMRSCKFPIHLVNTRGGALGFAMACSNTFGLVTGAFLLGFGLSEIPRSLWKKADWTFRQKALSHKIAGMVMKLDDAHQNFSNAIVVAQATSNQMSKRDPLRPCMDVIDNMRNNSWVMISSCKLSDYLISACHQFFNFYLCWFFCYAMRLPSNPETDIGTIMLKPTRSSRTTEQIDPEKDIAFPSSSALNRDEVKKTKDYTRFELPEFNNETFTEDFVFSADLELDIIIPDGSKPSISSASL</sequence>
<dbReference type="OrthoDB" id="203099at2759"/>
<dbReference type="Proteomes" id="UP001153076">
    <property type="component" value="Unassembled WGS sequence"/>
</dbReference>
<feature type="transmembrane region" description="Helical" evidence="6">
    <location>
        <begin position="72"/>
        <end position="91"/>
    </location>
</feature>
<evidence type="ECO:0000256" key="1">
    <source>
        <dbReference type="ARBA" id="ARBA00004141"/>
    </source>
</evidence>
<dbReference type="Pfam" id="PF04791">
    <property type="entry name" value="LMBR1"/>
    <property type="match status" value="1"/>
</dbReference>
<proteinExistence type="inferred from homology"/>
<dbReference type="EMBL" id="JAKOGI010000007">
    <property type="protein sequence ID" value="KAJ8451846.1"/>
    <property type="molecule type" value="Genomic_DNA"/>
</dbReference>
<evidence type="ECO:0000256" key="5">
    <source>
        <dbReference type="ARBA" id="ARBA00023136"/>
    </source>
</evidence>
<evidence type="ECO:0000256" key="4">
    <source>
        <dbReference type="ARBA" id="ARBA00022989"/>
    </source>
</evidence>
<name>A0A9Q1QSC8_9CARY</name>
<dbReference type="GO" id="GO:0016020">
    <property type="term" value="C:membrane"/>
    <property type="evidence" value="ECO:0007669"/>
    <property type="project" value="UniProtKB-SubCell"/>
</dbReference>
<evidence type="ECO:0000256" key="3">
    <source>
        <dbReference type="ARBA" id="ARBA00022692"/>
    </source>
</evidence>
<accession>A0A9Q1QSC8</accession>
<protein>
    <submittedName>
        <fullName evidence="7">Uncharacterized protein</fullName>
    </submittedName>
</protein>
<keyword evidence="3 6" id="KW-0812">Transmembrane</keyword>
<dbReference type="PANTHER" id="PTHR21355">
    <property type="entry name" value="G-PROTEIN COUPLED RECEPTOR-ASSOCIATED PROTEIN LMBRD2"/>
    <property type="match status" value="1"/>
</dbReference>